<dbReference type="PANTHER" id="PTHR12064">
    <property type="entry name" value="METAL TRANSPORTER CNNM"/>
    <property type="match status" value="1"/>
</dbReference>
<feature type="domain" description="CBS" evidence="10">
    <location>
        <begin position="208"/>
        <end position="269"/>
    </location>
</feature>
<proteinExistence type="predicted"/>
<dbReference type="GO" id="GO:0030026">
    <property type="term" value="P:intracellular manganese ion homeostasis"/>
    <property type="evidence" value="ECO:0007669"/>
    <property type="project" value="TreeGrafter"/>
</dbReference>
<dbReference type="FunFam" id="3.10.580.10:FF:000006">
    <property type="entry name" value="DUF21 and CBS domain protein"/>
    <property type="match status" value="1"/>
</dbReference>
<feature type="transmembrane region" description="Helical" evidence="9">
    <location>
        <begin position="6"/>
        <end position="26"/>
    </location>
</feature>
<dbReference type="PANTHER" id="PTHR12064:SF97">
    <property type="entry name" value="METAL TRANSPORTER CNNM-5"/>
    <property type="match status" value="1"/>
</dbReference>
<dbReference type="InterPro" id="IPR044751">
    <property type="entry name" value="Ion_transp-like_CBS"/>
</dbReference>
<dbReference type="Pfam" id="PF00571">
    <property type="entry name" value="CBS"/>
    <property type="match status" value="1"/>
</dbReference>
<keyword evidence="5 7" id="KW-0472">Membrane</keyword>
<evidence type="ECO:0000256" key="8">
    <source>
        <dbReference type="SAM" id="MobiDB-lite"/>
    </source>
</evidence>
<dbReference type="SUPFAM" id="SSF54631">
    <property type="entry name" value="CBS-domain pair"/>
    <property type="match status" value="1"/>
</dbReference>
<dbReference type="InterPro" id="IPR046342">
    <property type="entry name" value="CBS_dom_sf"/>
</dbReference>
<evidence type="ECO:0000256" key="7">
    <source>
        <dbReference type="PROSITE-ProRule" id="PRU01193"/>
    </source>
</evidence>
<keyword evidence="6" id="KW-0129">CBS domain</keyword>
<keyword evidence="3" id="KW-0677">Repeat</keyword>
<evidence type="ECO:0000256" key="1">
    <source>
        <dbReference type="ARBA" id="ARBA00004141"/>
    </source>
</evidence>
<dbReference type="GO" id="GO:0016020">
    <property type="term" value="C:membrane"/>
    <property type="evidence" value="ECO:0007669"/>
    <property type="project" value="UniProtKB-SubCell"/>
</dbReference>
<feature type="transmembrane region" description="Helical" evidence="9">
    <location>
        <begin position="84"/>
        <end position="102"/>
    </location>
</feature>
<dbReference type="Gene3D" id="3.10.580.10">
    <property type="entry name" value="CBS-domain"/>
    <property type="match status" value="1"/>
</dbReference>
<evidence type="ECO:0000256" key="3">
    <source>
        <dbReference type="ARBA" id="ARBA00022737"/>
    </source>
</evidence>
<dbReference type="PROSITE" id="PS51846">
    <property type="entry name" value="CNNM"/>
    <property type="match status" value="1"/>
</dbReference>
<dbReference type="InterPro" id="IPR002550">
    <property type="entry name" value="CNNM"/>
</dbReference>
<dbReference type="GO" id="GO:0005737">
    <property type="term" value="C:cytoplasm"/>
    <property type="evidence" value="ECO:0007669"/>
    <property type="project" value="TreeGrafter"/>
</dbReference>
<evidence type="ECO:0000256" key="9">
    <source>
        <dbReference type="SAM" id="Phobius"/>
    </source>
</evidence>
<evidence type="ECO:0000313" key="12">
    <source>
        <dbReference type="EMBL" id="NDV32924.1"/>
    </source>
</evidence>
<dbReference type="Pfam" id="PF01595">
    <property type="entry name" value="CNNM"/>
    <property type="match status" value="1"/>
</dbReference>
<dbReference type="PROSITE" id="PS51371">
    <property type="entry name" value="CBS"/>
    <property type="match status" value="2"/>
</dbReference>
<keyword evidence="2 7" id="KW-0812">Transmembrane</keyword>
<name>A0A6B2L7I0_9EUKA</name>
<evidence type="ECO:0000256" key="2">
    <source>
        <dbReference type="ARBA" id="ARBA00022692"/>
    </source>
</evidence>
<evidence type="ECO:0000256" key="4">
    <source>
        <dbReference type="ARBA" id="ARBA00022989"/>
    </source>
</evidence>
<dbReference type="InterPro" id="IPR000644">
    <property type="entry name" value="CBS_dom"/>
</dbReference>
<comment type="subcellular location">
    <subcellularLocation>
        <location evidence="1">Membrane</location>
        <topology evidence="1">Multi-pass membrane protein</topology>
    </subcellularLocation>
</comment>
<dbReference type="InterPro" id="IPR045095">
    <property type="entry name" value="ACDP"/>
</dbReference>
<dbReference type="EMBL" id="GIBP01003955">
    <property type="protein sequence ID" value="NDV32924.1"/>
    <property type="molecule type" value="Transcribed_RNA"/>
</dbReference>
<dbReference type="SMART" id="SM00116">
    <property type="entry name" value="CBS"/>
    <property type="match status" value="2"/>
</dbReference>
<sequence>MHFSICIGLVLIAGMMSGLTMGLMSLDLMNLKILKKSGTAKEKKYAKGIIPLVKRHHLLLVSLLLANAAAMEALPIFLEHLVPPFVAIICSVTLVLAFGEIIPQAICTRYGLAIGYYLRYVVWGLIGLEFILAYPIGKLLDCLIGHEGVSFFRRAELSELVSRHGVKKRGSKEDSSSEEGRGPLNEDEVRIIRGALGMREKTCGEDVYTPLADVFSLELNTILDREILAQLSEKRHSRIPIYRKHPGHIIGIILTKRLIHISPEDRVKVSSLELTQIPRVTTETPLYNLLNQFQKGKSHMALVLDPQDNLTVKGVVTLEDVIEQLLESEIFDEFDLERKPTRNPNSKTKDIDEKTSLIEPENIQTK</sequence>
<dbReference type="GO" id="GO:0010960">
    <property type="term" value="P:magnesium ion homeostasis"/>
    <property type="evidence" value="ECO:0007669"/>
    <property type="project" value="InterPro"/>
</dbReference>
<evidence type="ECO:0000256" key="6">
    <source>
        <dbReference type="PROSITE-ProRule" id="PRU00703"/>
    </source>
</evidence>
<feature type="transmembrane region" description="Helical" evidence="9">
    <location>
        <begin position="114"/>
        <end position="134"/>
    </location>
</feature>
<feature type="compositionally biased region" description="Basic and acidic residues" evidence="8">
    <location>
        <begin position="347"/>
        <end position="356"/>
    </location>
</feature>
<evidence type="ECO:0000259" key="10">
    <source>
        <dbReference type="PROSITE" id="PS51371"/>
    </source>
</evidence>
<evidence type="ECO:0000256" key="5">
    <source>
        <dbReference type="ARBA" id="ARBA00023136"/>
    </source>
</evidence>
<reference evidence="12" key="1">
    <citation type="journal article" date="2020" name="J. Eukaryot. Microbiol.">
        <title>De novo Sequencing, Assembly and Annotation of the Transcriptome for the Free-Living Testate Amoeba Arcella intermedia.</title>
        <authorList>
            <person name="Ribeiro G.M."/>
            <person name="Porfirio-Sousa A.L."/>
            <person name="Maurer-Alcala X.X."/>
            <person name="Katz L.A."/>
            <person name="Lahr D.J.G."/>
        </authorList>
    </citation>
    <scope>NUCLEOTIDE SEQUENCE</scope>
</reference>
<feature type="domain" description="CBS" evidence="10">
    <location>
        <begin position="273"/>
        <end position="333"/>
    </location>
</feature>
<keyword evidence="4 7" id="KW-1133">Transmembrane helix</keyword>
<evidence type="ECO:0000259" key="11">
    <source>
        <dbReference type="PROSITE" id="PS51846"/>
    </source>
</evidence>
<dbReference type="CDD" id="cd04590">
    <property type="entry name" value="CBS_pair_CorC_HlyC_assoc"/>
    <property type="match status" value="1"/>
</dbReference>
<organism evidence="12">
    <name type="scientific">Arcella intermedia</name>
    <dbReference type="NCBI Taxonomy" id="1963864"/>
    <lineage>
        <taxon>Eukaryota</taxon>
        <taxon>Amoebozoa</taxon>
        <taxon>Tubulinea</taxon>
        <taxon>Elardia</taxon>
        <taxon>Arcellinida</taxon>
        <taxon>Sphaerothecina</taxon>
        <taxon>Arcellidae</taxon>
        <taxon>Arcella</taxon>
    </lineage>
</organism>
<accession>A0A6B2L7I0</accession>
<protein>
    <recommendedName>
        <fullName evidence="13">CNNM transmembrane domain-containing protein</fullName>
    </recommendedName>
</protein>
<feature type="region of interest" description="Disordered" evidence="8">
    <location>
        <begin position="337"/>
        <end position="366"/>
    </location>
</feature>
<evidence type="ECO:0008006" key="13">
    <source>
        <dbReference type="Google" id="ProtNLM"/>
    </source>
</evidence>
<feature type="domain" description="CNNM transmembrane" evidence="11">
    <location>
        <begin position="1"/>
        <end position="174"/>
    </location>
</feature>
<dbReference type="AlphaFoldDB" id="A0A6B2L7I0"/>